<dbReference type="PANTHER" id="PTHR37422">
    <property type="entry name" value="TEICHURONIC ACID BIOSYNTHESIS PROTEIN TUAE"/>
    <property type="match status" value="1"/>
</dbReference>
<dbReference type="InterPro" id="IPR007016">
    <property type="entry name" value="O-antigen_ligase-rel_domated"/>
</dbReference>
<feature type="transmembrane region" description="Helical" evidence="5">
    <location>
        <begin position="96"/>
        <end position="114"/>
    </location>
</feature>
<accession>A0ABU6CVR7</accession>
<comment type="caution">
    <text evidence="7">The sequence shown here is derived from an EMBL/GenBank/DDBJ whole genome shotgun (WGS) entry which is preliminary data.</text>
</comment>
<comment type="subcellular location">
    <subcellularLocation>
        <location evidence="1">Membrane</location>
        <topology evidence="1">Multi-pass membrane protein</topology>
    </subcellularLocation>
</comment>
<dbReference type="InterPro" id="IPR051533">
    <property type="entry name" value="WaaL-like"/>
</dbReference>
<sequence>MNTLRNIAIFFLMMLVFALPTDGAVDVAGMSLVKIAGLMAFGLMFVLIVMGAELSAVPALHIPVLLYVAWVILSYTWSAMPIPYESEEAVGGYQQAIKGNLYVLMITLLLFQLAKTEKHLQMLYLAFILGDLWLVYLMVKDYQIGGNTVRQEIKDFDANEVAVKLAMAMPLAIYLFTVARHWVLRGVAVLYLPMAMFTILITGSRTGAVTMMLGLTGLWPLVKNSGVMGKAIAGVTLISVLVIAANVIPQQTIERIFSTGKEISEGTLNERSVIWGYAYEEWKHSPVVGHGLSSFRRVINQYNVKYTAHNSFVSIAAEQGIIGVLLYGSVIVASFVYAFSLPPLERLLMLSMLGIIFLGQMSLTIHDRMQVWFAYSLPVLISTIKNSSSKLIKK</sequence>
<keyword evidence="7" id="KW-0436">Ligase</keyword>
<evidence type="ECO:0000313" key="8">
    <source>
        <dbReference type="Proteomes" id="UP001308005"/>
    </source>
</evidence>
<evidence type="ECO:0000256" key="5">
    <source>
        <dbReference type="SAM" id="Phobius"/>
    </source>
</evidence>
<feature type="transmembrane region" description="Helical" evidence="5">
    <location>
        <begin position="121"/>
        <end position="139"/>
    </location>
</feature>
<keyword evidence="4 5" id="KW-0472">Membrane</keyword>
<feature type="domain" description="O-antigen ligase-related" evidence="6">
    <location>
        <begin position="195"/>
        <end position="327"/>
    </location>
</feature>
<dbReference type="PANTHER" id="PTHR37422:SF13">
    <property type="entry name" value="LIPOPOLYSACCHARIDE BIOSYNTHESIS PROTEIN PA4999-RELATED"/>
    <property type="match status" value="1"/>
</dbReference>
<name>A0ABU6CVR7_9GAMM</name>
<reference evidence="8" key="1">
    <citation type="submission" date="2023-07" db="EMBL/GenBank/DDBJ databases">
        <title>The carbon used by Thiothrix.</title>
        <authorList>
            <person name="Chen L."/>
        </authorList>
    </citation>
    <scope>NUCLEOTIDE SEQUENCE [LARGE SCALE GENOMIC DNA]</scope>
</reference>
<dbReference type="Pfam" id="PF04932">
    <property type="entry name" value="Wzy_C"/>
    <property type="match status" value="1"/>
</dbReference>
<dbReference type="Proteomes" id="UP001308005">
    <property type="component" value="Unassembled WGS sequence"/>
</dbReference>
<protein>
    <submittedName>
        <fullName evidence="7">O-antigen ligase family protein</fullName>
    </submittedName>
</protein>
<keyword evidence="8" id="KW-1185">Reference proteome</keyword>
<feature type="transmembrane region" description="Helical" evidence="5">
    <location>
        <begin position="33"/>
        <end position="52"/>
    </location>
</feature>
<feature type="transmembrane region" description="Helical" evidence="5">
    <location>
        <begin position="64"/>
        <end position="84"/>
    </location>
</feature>
<evidence type="ECO:0000256" key="2">
    <source>
        <dbReference type="ARBA" id="ARBA00022692"/>
    </source>
</evidence>
<evidence type="ECO:0000256" key="1">
    <source>
        <dbReference type="ARBA" id="ARBA00004141"/>
    </source>
</evidence>
<proteinExistence type="predicted"/>
<dbReference type="RefSeq" id="WP_324693389.1">
    <property type="nucleotide sequence ID" value="NZ_JAYMYJ010000030.1"/>
</dbReference>
<organism evidence="7 8">
    <name type="scientific">Candidatus Thiothrix phosphatis</name>
    <dbReference type="NCBI Taxonomy" id="3112415"/>
    <lineage>
        <taxon>Bacteria</taxon>
        <taxon>Pseudomonadati</taxon>
        <taxon>Pseudomonadota</taxon>
        <taxon>Gammaproteobacteria</taxon>
        <taxon>Thiotrichales</taxon>
        <taxon>Thiotrichaceae</taxon>
        <taxon>Thiothrix</taxon>
    </lineage>
</organism>
<evidence type="ECO:0000256" key="3">
    <source>
        <dbReference type="ARBA" id="ARBA00022989"/>
    </source>
</evidence>
<keyword evidence="3 5" id="KW-1133">Transmembrane helix</keyword>
<dbReference type="EMBL" id="JAYMYJ010000030">
    <property type="protein sequence ID" value="MEB4590148.1"/>
    <property type="molecule type" value="Genomic_DNA"/>
</dbReference>
<feature type="transmembrane region" description="Helical" evidence="5">
    <location>
        <begin position="191"/>
        <end position="215"/>
    </location>
</feature>
<feature type="transmembrane region" description="Helical" evidence="5">
    <location>
        <begin position="161"/>
        <end position="179"/>
    </location>
</feature>
<gene>
    <name evidence="7" type="ORF">VSS37_04070</name>
</gene>
<dbReference type="GO" id="GO:0016874">
    <property type="term" value="F:ligase activity"/>
    <property type="evidence" value="ECO:0007669"/>
    <property type="project" value="UniProtKB-KW"/>
</dbReference>
<evidence type="ECO:0000256" key="4">
    <source>
        <dbReference type="ARBA" id="ARBA00023136"/>
    </source>
</evidence>
<evidence type="ECO:0000313" key="7">
    <source>
        <dbReference type="EMBL" id="MEB4590148.1"/>
    </source>
</evidence>
<feature type="transmembrane region" description="Helical" evidence="5">
    <location>
        <begin position="321"/>
        <end position="341"/>
    </location>
</feature>
<evidence type="ECO:0000259" key="6">
    <source>
        <dbReference type="Pfam" id="PF04932"/>
    </source>
</evidence>
<feature type="transmembrane region" description="Helical" evidence="5">
    <location>
        <begin position="347"/>
        <end position="365"/>
    </location>
</feature>
<keyword evidence="2 5" id="KW-0812">Transmembrane</keyword>
<feature type="transmembrane region" description="Helical" evidence="5">
    <location>
        <begin position="227"/>
        <end position="248"/>
    </location>
</feature>